<gene>
    <name evidence="2" type="ORF">OE749_16380</name>
</gene>
<evidence type="ECO:0000256" key="1">
    <source>
        <dbReference type="SAM" id="SignalP"/>
    </source>
</evidence>
<dbReference type="PIRSF" id="PIRSF031679">
    <property type="entry name" value="Mtase_Alr7345_prd"/>
    <property type="match status" value="1"/>
</dbReference>
<dbReference type="GO" id="GO:0032259">
    <property type="term" value="P:methylation"/>
    <property type="evidence" value="ECO:0007669"/>
    <property type="project" value="UniProtKB-KW"/>
</dbReference>
<dbReference type="EMBL" id="JAOWKX010000009">
    <property type="protein sequence ID" value="MCV2886272.1"/>
    <property type="molecule type" value="Genomic_DNA"/>
</dbReference>
<feature type="signal peptide" evidence="1">
    <location>
        <begin position="1"/>
        <end position="28"/>
    </location>
</feature>
<proteinExistence type="predicted"/>
<feature type="chain" id="PRO_5045131567" evidence="1">
    <location>
        <begin position="29"/>
        <end position="276"/>
    </location>
</feature>
<comment type="caution">
    <text evidence="2">The sequence shown here is derived from an EMBL/GenBank/DDBJ whole genome shotgun (WGS) entry which is preliminary data.</text>
</comment>
<reference evidence="2 3" key="1">
    <citation type="submission" date="2022-10" db="EMBL/GenBank/DDBJ databases">
        <title>Aestuariibacter sp. AA17 isolated from Montipora capitata coral fragment.</title>
        <authorList>
            <person name="Emsley S.A."/>
            <person name="Pfannmuller K.M."/>
            <person name="Loughran R.M."/>
            <person name="Shlafstein M."/>
            <person name="Papke E."/>
            <person name="Saw J.H."/>
            <person name="Ushijima B."/>
            <person name="Videau P."/>
        </authorList>
    </citation>
    <scope>NUCLEOTIDE SEQUENCE [LARGE SCALE GENOMIC DNA]</scope>
    <source>
        <strain evidence="2 3">AA17</strain>
    </source>
</reference>
<sequence>MRNRLHTLAKTGIALSLLCALAAPTVLAKDAISEAANSSIRADKERLRDEYRNPQQTLRFFGIKPSMTVVEISPGGGWYSNILAPLLNNDGKLYAAHFHITENTNDYFKKSRNAFEEKVKSQAEYKNVEITSFHPTDALDVAPAGSADAVLTFRNVHNWYMRQGEEGVLNAFKAFNKALKSGGVLGVVEHRLPEGADDEMQKKSGYMKESYVVKLAEKAGFKLVESSDINANPLDTANHPKGVWTLPPRLALDDQDKAKYLAIGESDRMTLKFVKS</sequence>
<keyword evidence="2" id="KW-0489">Methyltransferase</keyword>
<evidence type="ECO:0000313" key="3">
    <source>
        <dbReference type="Proteomes" id="UP001652504"/>
    </source>
</evidence>
<protein>
    <submittedName>
        <fullName evidence="2">Methyltransferase</fullName>
    </submittedName>
</protein>
<accession>A0ABT3AC73</accession>
<organism evidence="2 3">
    <name type="scientific">Fluctibacter corallii</name>
    <dbReference type="NCBI Taxonomy" id="2984329"/>
    <lineage>
        <taxon>Bacteria</taxon>
        <taxon>Pseudomonadati</taxon>
        <taxon>Pseudomonadota</taxon>
        <taxon>Gammaproteobacteria</taxon>
        <taxon>Alteromonadales</taxon>
        <taxon>Alteromonadaceae</taxon>
        <taxon>Fluctibacter</taxon>
    </lineage>
</organism>
<evidence type="ECO:0000313" key="2">
    <source>
        <dbReference type="EMBL" id="MCV2886272.1"/>
    </source>
</evidence>
<dbReference type="InterPro" id="IPR016980">
    <property type="entry name" value="S-AdoMet-dep_MeTrfase_Alr7345"/>
</dbReference>
<dbReference type="InterPro" id="IPR029063">
    <property type="entry name" value="SAM-dependent_MTases_sf"/>
</dbReference>
<dbReference type="Proteomes" id="UP001652504">
    <property type="component" value="Unassembled WGS sequence"/>
</dbReference>
<keyword evidence="3" id="KW-1185">Reference proteome</keyword>
<dbReference type="Gene3D" id="3.40.50.150">
    <property type="entry name" value="Vaccinia Virus protein VP39"/>
    <property type="match status" value="1"/>
</dbReference>
<dbReference type="GO" id="GO:0008168">
    <property type="term" value="F:methyltransferase activity"/>
    <property type="evidence" value="ECO:0007669"/>
    <property type="project" value="UniProtKB-KW"/>
</dbReference>
<dbReference type="RefSeq" id="WP_263713557.1">
    <property type="nucleotide sequence ID" value="NZ_JAOWKX010000009.1"/>
</dbReference>
<keyword evidence="1" id="KW-0732">Signal</keyword>
<name>A0ABT3AC73_9ALTE</name>
<keyword evidence="2" id="KW-0808">Transferase</keyword>
<dbReference type="SUPFAM" id="SSF53335">
    <property type="entry name" value="S-adenosyl-L-methionine-dependent methyltransferases"/>
    <property type="match status" value="1"/>
</dbReference>